<evidence type="ECO:0000313" key="2">
    <source>
        <dbReference type="EMBL" id="CAL8117056.1"/>
    </source>
</evidence>
<feature type="compositionally biased region" description="Polar residues" evidence="1">
    <location>
        <begin position="125"/>
        <end position="149"/>
    </location>
</feature>
<feature type="region of interest" description="Disordered" evidence="1">
    <location>
        <begin position="371"/>
        <end position="461"/>
    </location>
</feature>
<proteinExistence type="predicted"/>
<evidence type="ECO:0000256" key="1">
    <source>
        <dbReference type="SAM" id="MobiDB-lite"/>
    </source>
</evidence>
<organism evidence="2 3">
    <name type="scientific">Orchesella dallaii</name>
    <dbReference type="NCBI Taxonomy" id="48710"/>
    <lineage>
        <taxon>Eukaryota</taxon>
        <taxon>Metazoa</taxon>
        <taxon>Ecdysozoa</taxon>
        <taxon>Arthropoda</taxon>
        <taxon>Hexapoda</taxon>
        <taxon>Collembola</taxon>
        <taxon>Entomobryomorpha</taxon>
        <taxon>Entomobryoidea</taxon>
        <taxon>Orchesellidae</taxon>
        <taxon>Orchesellinae</taxon>
        <taxon>Orchesella</taxon>
    </lineage>
</organism>
<evidence type="ECO:0000313" key="3">
    <source>
        <dbReference type="Proteomes" id="UP001642540"/>
    </source>
</evidence>
<name>A0ABP1R1H7_9HEXA</name>
<dbReference type="Proteomes" id="UP001642540">
    <property type="component" value="Unassembled WGS sequence"/>
</dbReference>
<comment type="caution">
    <text evidence="2">The sequence shown here is derived from an EMBL/GenBank/DDBJ whole genome shotgun (WGS) entry which is preliminary data.</text>
</comment>
<feature type="region of interest" description="Disordered" evidence="1">
    <location>
        <begin position="304"/>
        <end position="326"/>
    </location>
</feature>
<reference evidence="2 3" key="1">
    <citation type="submission" date="2024-08" db="EMBL/GenBank/DDBJ databases">
        <authorList>
            <person name="Cucini C."/>
            <person name="Frati F."/>
        </authorList>
    </citation>
    <scope>NUCLEOTIDE SEQUENCE [LARGE SCALE GENOMIC DNA]</scope>
</reference>
<dbReference type="EMBL" id="CAXLJM020000053">
    <property type="protein sequence ID" value="CAL8117056.1"/>
    <property type="molecule type" value="Genomic_DNA"/>
</dbReference>
<gene>
    <name evidence="2" type="ORF">ODALV1_LOCUS17513</name>
</gene>
<feature type="region of interest" description="Disordered" evidence="1">
    <location>
        <begin position="125"/>
        <end position="175"/>
    </location>
</feature>
<accession>A0ABP1R1H7</accession>
<keyword evidence="3" id="KW-1185">Reference proteome</keyword>
<feature type="compositionally biased region" description="Polar residues" evidence="1">
    <location>
        <begin position="159"/>
        <end position="175"/>
    </location>
</feature>
<feature type="compositionally biased region" description="Polar residues" evidence="1">
    <location>
        <begin position="382"/>
        <end position="397"/>
    </location>
</feature>
<feature type="compositionally biased region" description="Basic residues" evidence="1">
    <location>
        <begin position="419"/>
        <end position="430"/>
    </location>
</feature>
<protein>
    <submittedName>
        <fullName evidence="2">Uncharacterized protein</fullName>
    </submittedName>
</protein>
<sequence>MPFLNRRQTANTISPLSAMHNSTNTPNPTSDINLISHPKESNLQQILRRGLEQRDFEHHNKTFNAIFILKKTGSGKTSPIQTLSMNLSQLHAVYTQKSDTTRVQQRLNPLKSVGCLNIQRLPSRSGVESYSNHSNNNKNARMSDGQRSGWQHPGHHNWSYMTDSGPQNPGNAAQGSFQMNLRHNLAYNQGPGWQYHGVPTIGGIRDSLGNHHAMQGIPDPPYQMQTLPTLFVQPQSFTSIRQDRYINYRAVFIKTETHSLINNLLGSDAPTRHISSTAVTAQDSTFASIPLTLQTGSPVAEATTKSSAVNAPPPPPPVLSASSSTVTFNGPPTLPLPSPVAVEIPTSSTSPIEINQVAQTRKRKIGSMGSKNALEAEEKSNAGLQQRNLRSTKSTMYSLRKKRFSGTYWDGENIPSSNPKKKNPRKRTQTRYRALATKAKEAENAIRYRLRSTSKNKNAGS</sequence>
<feature type="region of interest" description="Disordered" evidence="1">
    <location>
        <begin position="1"/>
        <end position="29"/>
    </location>
</feature>